<organism evidence="1 2">
    <name type="scientific">Meloidogyne enterolobii</name>
    <name type="common">Root-knot nematode worm</name>
    <name type="synonym">Meloidogyne mayaguensis</name>
    <dbReference type="NCBI Taxonomy" id="390850"/>
    <lineage>
        <taxon>Eukaryota</taxon>
        <taxon>Metazoa</taxon>
        <taxon>Ecdysozoa</taxon>
        <taxon>Nematoda</taxon>
        <taxon>Chromadorea</taxon>
        <taxon>Rhabditida</taxon>
        <taxon>Tylenchina</taxon>
        <taxon>Tylenchomorpha</taxon>
        <taxon>Tylenchoidea</taxon>
        <taxon>Meloidogynidae</taxon>
        <taxon>Meloidogyninae</taxon>
        <taxon>Meloidogyne</taxon>
    </lineage>
</organism>
<evidence type="ECO:0000313" key="2">
    <source>
        <dbReference type="Proteomes" id="UP001497535"/>
    </source>
</evidence>
<reference evidence="1" key="1">
    <citation type="submission" date="2023-11" db="EMBL/GenBank/DDBJ databases">
        <authorList>
            <person name="Poullet M."/>
        </authorList>
    </citation>
    <scope>NUCLEOTIDE SEQUENCE</scope>
    <source>
        <strain evidence="1">E1834</strain>
    </source>
</reference>
<protein>
    <submittedName>
        <fullName evidence="1">Uncharacterized protein</fullName>
    </submittedName>
</protein>
<keyword evidence="2" id="KW-1185">Reference proteome</keyword>
<comment type="caution">
    <text evidence="1">The sequence shown here is derived from an EMBL/GenBank/DDBJ whole genome shotgun (WGS) entry which is preliminary data.</text>
</comment>
<proteinExistence type="predicted"/>
<accession>A0ACB0Z3C2</accession>
<dbReference type="EMBL" id="CAVMJV010000023">
    <property type="protein sequence ID" value="CAK5073389.1"/>
    <property type="molecule type" value="Genomic_DNA"/>
</dbReference>
<gene>
    <name evidence="1" type="ORF">MENTE1834_LOCUS20058</name>
</gene>
<evidence type="ECO:0000313" key="1">
    <source>
        <dbReference type="EMBL" id="CAK5073389.1"/>
    </source>
</evidence>
<sequence>MLNAIFVNYWQFTFISNIIVVCFHWLLTKVTPLLNTFKPTIFYKIKFILSSTFSQEKFFYSKIKMEIFNLFFHNFIIFSFF</sequence>
<name>A0ACB0Z3C2_MELEN</name>
<dbReference type="Proteomes" id="UP001497535">
    <property type="component" value="Unassembled WGS sequence"/>
</dbReference>